<dbReference type="Proteomes" id="UP000015103">
    <property type="component" value="Unassembled WGS sequence"/>
</dbReference>
<organism evidence="1 2">
    <name type="scientific">Rhodnius prolixus</name>
    <name type="common">Triatomid bug</name>
    <dbReference type="NCBI Taxonomy" id="13249"/>
    <lineage>
        <taxon>Eukaryota</taxon>
        <taxon>Metazoa</taxon>
        <taxon>Ecdysozoa</taxon>
        <taxon>Arthropoda</taxon>
        <taxon>Hexapoda</taxon>
        <taxon>Insecta</taxon>
        <taxon>Pterygota</taxon>
        <taxon>Neoptera</taxon>
        <taxon>Paraneoptera</taxon>
        <taxon>Hemiptera</taxon>
        <taxon>Heteroptera</taxon>
        <taxon>Panheteroptera</taxon>
        <taxon>Cimicomorpha</taxon>
        <taxon>Reduviidae</taxon>
        <taxon>Triatominae</taxon>
        <taxon>Rhodnius</taxon>
    </lineage>
</organism>
<name>T1I1Z8_RHOPR</name>
<evidence type="ECO:0000313" key="2">
    <source>
        <dbReference type="Proteomes" id="UP000015103"/>
    </source>
</evidence>
<accession>T1I1Z8</accession>
<sequence length="303" mass="35345">MPVSSTIGYVNLRNVDLELKNITQGAPRKWCFRSYGKKWGRRARLRLGSLGVRHAYNNHRSFKRLWPTYALPAFQGLKPIGEWLLQNRNSYVRKRRWNYETMVPRPPDNYTCLAAAAARQERRRWRVAIWAQVNAERSGRPVEVTTPEIIDKIHDMVMDDRSVKASFYKILEFNNFEKLVSNKAQRHWLMKNTVQLWHRHHSSSLGRPASIKHIYKGLASEEYKAIMAWTSLSVTRMTLMSPVSIKHIYKGLASEEFSAIMAWTSLSVIRMILMSPVSNKAQRNWLVKNTVQLWHGHRSTTLG</sequence>
<dbReference type="EMBL" id="ACPB03017654">
    <property type="status" value="NOT_ANNOTATED_CDS"/>
    <property type="molecule type" value="Genomic_DNA"/>
</dbReference>
<dbReference type="AlphaFoldDB" id="T1I1Z8"/>
<protein>
    <submittedName>
        <fullName evidence="1">Uncharacterized protein</fullName>
    </submittedName>
</protein>
<dbReference type="HOGENOM" id="CLU_919231_0_0_1"/>
<dbReference type="EnsemblMetazoa" id="RPRC010318-RA">
    <property type="protein sequence ID" value="RPRC010318-PA"/>
    <property type="gene ID" value="RPRC010318"/>
</dbReference>
<dbReference type="InParanoid" id="T1I1Z8"/>
<proteinExistence type="predicted"/>
<keyword evidence="2" id="KW-1185">Reference proteome</keyword>
<dbReference type="EMBL" id="ACPB03017655">
    <property type="status" value="NOT_ANNOTATED_CDS"/>
    <property type="molecule type" value="Genomic_DNA"/>
</dbReference>
<dbReference type="VEuPathDB" id="VectorBase:RPRC010318"/>
<reference evidence="1" key="1">
    <citation type="submission" date="2015-05" db="UniProtKB">
        <authorList>
            <consortium name="EnsemblMetazoa"/>
        </authorList>
    </citation>
    <scope>IDENTIFICATION</scope>
</reference>
<evidence type="ECO:0000313" key="1">
    <source>
        <dbReference type="EnsemblMetazoa" id="RPRC010318-PA"/>
    </source>
</evidence>